<dbReference type="EMBL" id="ASHM01110359">
    <property type="protein sequence ID" value="PNX69887.1"/>
    <property type="molecule type" value="Genomic_DNA"/>
</dbReference>
<dbReference type="EMBL" id="ASHM01104659">
    <property type="protein sequence ID" value="PNX68281.1"/>
    <property type="molecule type" value="Genomic_DNA"/>
</dbReference>
<accession>A0A2K3KUC7</accession>
<organism evidence="2 3">
    <name type="scientific">Trifolium pratense</name>
    <name type="common">Red clover</name>
    <dbReference type="NCBI Taxonomy" id="57577"/>
    <lineage>
        <taxon>Eukaryota</taxon>
        <taxon>Viridiplantae</taxon>
        <taxon>Streptophyta</taxon>
        <taxon>Embryophyta</taxon>
        <taxon>Tracheophyta</taxon>
        <taxon>Spermatophyta</taxon>
        <taxon>Magnoliopsida</taxon>
        <taxon>eudicotyledons</taxon>
        <taxon>Gunneridae</taxon>
        <taxon>Pentapetalae</taxon>
        <taxon>rosids</taxon>
        <taxon>fabids</taxon>
        <taxon>Fabales</taxon>
        <taxon>Fabaceae</taxon>
        <taxon>Papilionoideae</taxon>
        <taxon>50 kb inversion clade</taxon>
        <taxon>NPAAA clade</taxon>
        <taxon>Hologalegina</taxon>
        <taxon>IRL clade</taxon>
        <taxon>Trifolieae</taxon>
        <taxon>Trifolium</taxon>
    </lineage>
</organism>
<comment type="caution">
    <text evidence="2">The sequence shown here is derived from an EMBL/GenBank/DDBJ whole genome shotgun (WGS) entry which is preliminary data.</text>
</comment>
<evidence type="ECO:0000313" key="2">
    <source>
        <dbReference type="EMBL" id="PNX69887.1"/>
    </source>
</evidence>
<dbReference type="InterPro" id="IPR007750">
    <property type="entry name" value="DUF674"/>
</dbReference>
<dbReference type="Pfam" id="PF05056">
    <property type="entry name" value="DUF674"/>
    <property type="match status" value="1"/>
</dbReference>
<proteinExistence type="predicted"/>
<dbReference type="AlphaFoldDB" id="A0A2K3KUC7"/>
<dbReference type="Proteomes" id="UP000236291">
    <property type="component" value="Unassembled WGS sequence"/>
</dbReference>
<gene>
    <name evidence="1" type="ORF">L195_g056080</name>
    <name evidence="2" type="ORF">L195_g056963</name>
</gene>
<dbReference type="PANTHER" id="PTHR33103:SF27">
    <property type="entry name" value="OS04G0594700 PROTEIN"/>
    <property type="match status" value="1"/>
</dbReference>
<dbReference type="PANTHER" id="PTHR33103">
    <property type="entry name" value="OS01G0153900 PROTEIN"/>
    <property type="match status" value="1"/>
</dbReference>
<sequence length="60" mass="6481">MASSATQSSERGDNVSLKVMVDKVRNKVVYAEAGKDFVDVLFSFLTLPMGTIARLVATES</sequence>
<name>A0A2K3KUC7_TRIPR</name>
<evidence type="ECO:0008006" key="4">
    <source>
        <dbReference type="Google" id="ProtNLM"/>
    </source>
</evidence>
<feature type="non-terminal residue" evidence="2">
    <location>
        <position position="60"/>
    </location>
</feature>
<dbReference type="STRING" id="57577.A0A2K3KUC7"/>
<protein>
    <recommendedName>
        <fullName evidence="4">DUF674 family protein</fullName>
    </recommendedName>
</protein>
<reference evidence="2 3" key="2">
    <citation type="journal article" date="2017" name="Front. Plant Sci.">
        <title>Gene Classification and Mining of Molecular Markers Useful in Red Clover (Trifolium pratense) Breeding.</title>
        <authorList>
            <person name="Istvanek J."/>
            <person name="Dluhosova J."/>
            <person name="Dluhos P."/>
            <person name="Patkova L."/>
            <person name="Nedelnik J."/>
            <person name="Repkova J."/>
        </authorList>
    </citation>
    <scope>NUCLEOTIDE SEQUENCE [LARGE SCALE GENOMIC DNA]</scope>
    <source>
        <strain evidence="3">cv. Tatra</strain>
        <tissue evidence="2">Young leaves</tissue>
    </source>
</reference>
<evidence type="ECO:0000313" key="1">
    <source>
        <dbReference type="EMBL" id="PNX68281.1"/>
    </source>
</evidence>
<evidence type="ECO:0000313" key="3">
    <source>
        <dbReference type="Proteomes" id="UP000236291"/>
    </source>
</evidence>
<reference evidence="2 3" key="1">
    <citation type="journal article" date="2014" name="Am. J. Bot.">
        <title>Genome assembly and annotation for red clover (Trifolium pratense; Fabaceae).</title>
        <authorList>
            <person name="Istvanek J."/>
            <person name="Jaros M."/>
            <person name="Krenek A."/>
            <person name="Repkova J."/>
        </authorList>
    </citation>
    <scope>NUCLEOTIDE SEQUENCE [LARGE SCALE GENOMIC DNA]</scope>
    <source>
        <strain evidence="3">cv. Tatra</strain>
        <tissue evidence="2">Young leaves</tissue>
    </source>
</reference>